<dbReference type="PROSITE" id="PS51257">
    <property type="entry name" value="PROKAR_LIPOPROTEIN"/>
    <property type="match status" value="1"/>
</dbReference>
<keyword evidence="9" id="KW-1185">Reference proteome</keyword>
<evidence type="ECO:0000313" key="9">
    <source>
        <dbReference type="Proteomes" id="UP000288216"/>
    </source>
</evidence>
<keyword evidence="2" id="KW-0812">Transmembrane</keyword>
<evidence type="ECO:0000256" key="3">
    <source>
        <dbReference type="ARBA" id="ARBA00022792"/>
    </source>
</evidence>
<evidence type="ECO:0000256" key="4">
    <source>
        <dbReference type="ARBA" id="ARBA00022989"/>
    </source>
</evidence>
<dbReference type="InterPro" id="IPR034884">
    <property type="entry name" value="Cytochrome_c_oxidase_VIc/VIIs"/>
</dbReference>
<evidence type="ECO:0000256" key="2">
    <source>
        <dbReference type="ARBA" id="ARBA00022692"/>
    </source>
</evidence>
<dbReference type="Pfam" id="PF02937">
    <property type="entry name" value="COX6C"/>
    <property type="match status" value="1"/>
</dbReference>
<name>A0A401PII2_SCYTO</name>
<proteinExistence type="predicted"/>
<protein>
    <submittedName>
        <fullName evidence="8">Uncharacterized protein</fullName>
    </submittedName>
</protein>
<evidence type="ECO:0000313" key="8">
    <source>
        <dbReference type="EMBL" id="GCB72943.1"/>
    </source>
</evidence>
<keyword evidence="5" id="KW-0496">Mitochondrion</keyword>
<dbReference type="SUPFAM" id="SSF81415">
    <property type="entry name" value="Mitochondrial cytochrome c oxidase subunit VIc"/>
    <property type="match status" value="1"/>
</dbReference>
<comment type="subcellular location">
    <subcellularLocation>
        <location evidence="1">Mitochondrion inner membrane</location>
    </subcellularLocation>
</comment>
<keyword evidence="7" id="KW-0732">Signal</keyword>
<reference evidence="8 9" key="1">
    <citation type="journal article" date="2018" name="Nat. Ecol. Evol.">
        <title>Shark genomes provide insights into elasmobranch evolution and the origin of vertebrates.</title>
        <authorList>
            <person name="Hara Y"/>
            <person name="Yamaguchi K"/>
            <person name="Onimaru K"/>
            <person name="Kadota M"/>
            <person name="Koyanagi M"/>
            <person name="Keeley SD"/>
            <person name="Tatsumi K"/>
            <person name="Tanaka K"/>
            <person name="Motone F"/>
            <person name="Kageyama Y"/>
            <person name="Nozu R"/>
            <person name="Adachi N"/>
            <person name="Nishimura O"/>
            <person name="Nakagawa R"/>
            <person name="Tanegashima C"/>
            <person name="Kiyatake I"/>
            <person name="Matsumoto R"/>
            <person name="Murakumo K"/>
            <person name="Nishida K"/>
            <person name="Terakita A"/>
            <person name="Kuratani S"/>
            <person name="Sato K"/>
            <person name="Hyodo S Kuraku.S."/>
        </authorList>
    </citation>
    <scope>NUCLEOTIDE SEQUENCE [LARGE SCALE GENOMIC DNA]</scope>
</reference>
<organism evidence="8 9">
    <name type="scientific">Scyliorhinus torazame</name>
    <name type="common">Cloudy catshark</name>
    <name type="synonym">Catulus torazame</name>
    <dbReference type="NCBI Taxonomy" id="75743"/>
    <lineage>
        <taxon>Eukaryota</taxon>
        <taxon>Metazoa</taxon>
        <taxon>Chordata</taxon>
        <taxon>Craniata</taxon>
        <taxon>Vertebrata</taxon>
        <taxon>Chondrichthyes</taxon>
        <taxon>Elasmobranchii</taxon>
        <taxon>Galeomorphii</taxon>
        <taxon>Galeoidea</taxon>
        <taxon>Carcharhiniformes</taxon>
        <taxon>Scyliorhinidae</taxon>
        <taxon>Scyliorhinus</taxon>
    </lineage>
</organism>
<evidence type="ECO:0000256" key="1">
    <source>
        <dbReference type="ARBA" id="ARBA00004273"/>
    </source>
</evidence>
<dbReference type="Proteomes" id="UP000288216">
    <property type="component" value="Unassembled WGS sequence"/>
</dbReference>
<dbReference type="GO" id="GO:0005743">
    <property type="term" value="C:mitochondrial inner membrane"/>
    <property type="evidence" value="ECO:0007669"/>
    <property type="project" value="UniProtKB-SubCell"/>
</dbReference>
<keyword evidence="4" id="KW-1133">Transmembrane helix</keyword>
<comment type="caution">
    <text evidence="8">The sequence shown here is derived from an EMBL/GenBank/DDBJ whole genome shotgun (WGS) entry which is preliminary data.</text>
</comment>
<dbReference type="AlphaFoldDB" id="A0A401PII2"/>
<evidence type="ECO:0000256" key="5">
    <source>
        <dbReference type="ARBA" id="ARBA00023128"/>
    </source>
</evidence>
<keyword evidence="6" id="KW-0472">Membrane</keyword>
<keyword evidence="3" id="KW-0999">Mitochondrion inner membrane</keyword>
<feature type="signal peptide" evidence="7">
    <location>
        <begin position="1"/>
        <end position="26"/>
    </location>
</feature>
<dbReference type="OrthoDB" id="10051322at2759"/>
<gene>
    <name evidence="8" type="ORF">scyTo_0006549</name>
</gene>
<sequence>MRGLLAKRLRLHLAVAFTLSIACAGAFKVACETKEVDSCKGNLEQVPGLLLPTKGYTMCTLYLMYK</sequence>
<evidence type="ECO:0000256" key="6">
    <source>
        <dbReference type="ARBA" id="ARBA00023136"/>
    </source>
</evidence>
<feature type="chain" id="PRO_5019227794" evidence="7">
    <location>
        <begin position="27"/>
        <end position="66"/>
    </location>
</feature>
<dbReference type="Gene3D" id="4.10.93.10">
    <property type="entry name" value="Mitochondrial cytochrome c oxidase subunit VIc/VIIs"/>
    <property type="match status" value="1"/>
</dbReference>
<accession>A0A401PII2</accession>
<dbReference type="EMBL" id="BFAA01002224">
    <property type="protein sequence ID" value="GCB72943.1"/>
    <property type="molecule type" value="Genomic_DNA"/>
</dbReference>
<evidence type="ECO:0000256" key="7">
    <source>
        <dbReference type="SAM" id="SignalP"/>
    </source>
</evidence>
<dbReference type="InterPro" id="IPR037169">
    <property type="entry name" value="Cytochrome_c_oxidase_VIc_sf"/>
</dbReference>